<dbReference type="PROSITE" id="PS00584">
    <property type="entry name" value="PFKB_KINASES_2"/>
    <property type="match status" value="1"/>
</dbReference>
<feature type="domain" description="Carbohydrate kinase PfkB" evidence="5">
    <location>
        <begin position="25"/>
        <end position="323"/>
    </location>
</feature>
<sequence length="351" mass="36773">MRCSMTAHGMRLAAQSDKSSHAVDMETVISIGSINADFQMRVDEPPGGKETLAGRELIRPSGGKAANVAYLARLLGIESRLIGMVGDDDLASQALDPLRRAGVDVSRVRVATGHATSVAVILVPPDGKKRIVHVYNANDVWDEAALAALEHEIEAAPRSAVVTVDAEIATDAAALAIRTATRRGLRAVLDPSPTERTSVSPIADLLPDLHAITPNNEEATVLTGIEIKDDESAARAAEALHARGIALACVKLADGGCVAAFDDSTLFIAATPVAVVDTTGAGDGFTGALSIALARGVPPDEAVLYAAAVSHWSVTRYGSQAAYPGPDELQPMIERLRGGVRRVPRGQRVHR</sequence>
<dbReference type="PANTHER" id="PTHR10584">
    <property type="entry name" value="SUGAR KINASE"/>
    <property type="match status" value="1"/>
</dbReference>
<dbReference type="GO" id="GO:0006796">
    <property type="term" value="P:phosphate-containing compound metabolic process"/>
    <property type="evidence" value="ECO:0007669"/>
    <property type="project" value="UniProtKB-ARBA"/>
</dbReference>
<evidence type="ECO:0000256" key="3">
    <source>
        <dbReference type="ARBA" id="ARBA00022777"/>
    </source>
</evidence>
<gene>
    <name evidence="6" type="ORF">C0Z20_13665</name>
</gene>
<reference evidence="6 7" key="1">
    <citation type="submission" date="2018-01" db="EMBL/GenBank/DDBJ databases">
        <title>Whole genome analyses suggest that Burkholderia sensu lato contains two further novel genera in the rhizoxinica-symbiotica group Mycetohabitans gen. nov., and Trinickia gen. nov.: implications for the evolution of diazotrophy and nodulation in the Burkholderiaceae.</title>
        <authorList>
            <person name="Estrada-de los Santos P."/>
            <person name="Palmer M."/>
            <person name="Chavez-Ramirez B."/>
            <person name="Beukes C."/>
            <person name="Steenkamp E.T."/>
            <person name="Hirsch A.M."/>
            <person name="Manyaka P."/>
            <person name="Maluk M."/>
            <person name="Lafos M."/>
            <person name="Crook M."/>
            <person name="Gross E."/>
            <person name="Simon M.F."/>
            <person name="Bueno dos Reis Junior F."/>
            <person name="Poole P.S."/>
            <person name="Venter S.N."/>
            <person name="James E.K."/>
        </authorList>
    </citation>
    <scope>NUCLEOTIDE SEQUENCE [LARGE SCALE GENOMIC DNA]</scope>
    <source>
        <strain evidence="6 7">JPY 581</strain>
    </source>
</reference>
<accession>A0A2N7X410</accession>
<dbReference type="EMBL" id="PNYC01000007">
    <property type="protein sequence ID" value="PMS36498.1"/>
    <property type="molecule type" value="Genomic_DNA"/>
</dbReference>
<dbReference type="AlphaFoldDB" id="A0A2N7X410"/>
<dbReference type="GO" id="GO:0016301">
    <property type="term" value="F:kinase activity"/>
    <property type="evidence" value="ECO:0007669"/>
    <property type="project" value="UniProtKB-KW"/>
</dbReference>
<dbReference type="SUPFAM" id="SSF53613">
    <property type="entry name" value="Ribokinase-like"/>
    <property type="match status" value="1"/>
</dbReference>
<comment type="similarity">
    <text evidence="1 4">Belongs to the carbohydrate kinase PfkB family.</text>
</comment>
<evidence type="ECO:0000256" key="1">
    <source>
        <dbReference type="ARBA" id="ARBA00010688"/>
    </source>
</evidence>
<dbReference type="InterPro" id="IPR029056">
    <property type="entry name" value="Ribokinase-like"/>
</dbReference>
<evidence type="ECO:0000256" key="4">
    <source>
        <dbReference type="RuleBase" id="RU003704"/>
    </source>
</evidence>
<keyword evidence="2 4" id="KW-0808">Transferase</keyword>
<evidence type="ECO:0000313" key="6">
    <source>
        <dbReference type="EMBL" id="PMS36498.1"/>
    </source>
</evidence>
<name>A0A2N7X410_9BURK</name>
<comment type="caution">
    <text evidence="6">The sequence shown here is derived from an EMBL/GenBank/DDBJ whole genome shotgun (WGS) entry which is preliminary data.</text>
</comment>
<proteinExistence type="inferred from homology"/>
<dbReference type="Proteomes" id="UP000235777">
    <property type="component" value="Unassembled WGS sequence"/>
</dbReference>
<protein>
    <submittedName>
        <fullName evidence="6">Ribokinase</fullName>
    </submittedName>
</protein>
<dbReference type="Pfam" id="PF00294">
    <property type="entry name" value="PfkB"/>
    <property type="match status" value="1"/>
</dbReference>
<keyword evidence="3 4" id="KW-0418">Kinase</keyword>
<evidence type="ECO:0000256" key="2">
    <source>
        <dbReference type="ARBA" id="ARBA00022679"/>
    </source>
</evidence>
<organism evidence="6 7">
    <name type="scientific">Trinickia symbiotica</name>
    <dbReference type="NCBI Taxonomy" id="863227"/>
    <lineage>
        <taxon>Bacteria</taxon>
        <taxon>Pseudomonadati</taxon>
        <taxon>Pseudomonadota</taxon>
        <taxon>Betaproteobacteria</taxon>
        <taxon>Burkholderiales</taxon>
        <taxon>Burkholderiaceae</taxon>
        <taxon>Trinickia</taxon>
    </lineage>
</organism>
<dbReference type="PRINTS" id="PR00990">
    <property type="entry name" value="RIBOKINASE"/>
</dbReference>
<evidence type="ECO:0000313" key="7">
    <source>
        <dbReference type="Proteomes" id="UP000235777"/>
    </source>
</evidence>
<dbReference type="InterPro" id="IPR002139">
    <property type="entry name" value="Ribo/fructo_kinase"/>
</dbReference>
<dbReference type="STRING" id="863227.GCA_000373005_02540"/>
<dbReference type="PANTHER" id="PTHR10584:SF167">
    <property type="entry name" value="PFKB DOMAIN PROTEIN"/>
    <property type="match status" value="1"/>
</dbReference>
<dbReference type="InterPro" id="IPR011611">
    <property type="entry name" value="PfkB_dom"/>
</dbReference>
<evidence type="ECO:0000259" key="5">
    <source>
        <dbReference type="Pfam" id="PF00294"/>
    </source>
</evidence>
<dbReference type="Gene3D" id="3.40.1190.20">
    <property type="match status" value="1"/>
</dbReference>
<keyword evidence="7" id="KW-1185">Reference proteome</keyword>
<dbReference type="InterPro" id="IPR002173">
    <property type="entry name" value="Carboh/pur_kinase_PfkB_CS"/>
</dbReference>